<dbReference type="EMBL" id="ATLV01021614">
    <property type="status" value="NOT_ANNOTATED_CDS"/>
    <property type="molecule type" value="Genomic_DNA"/>
</dbReference>
<organism evidence="1">
    <name type="scientific">Anopheles sinensis</name>
    <name type="common">Mosquito</name>
    <dbReference type="NCBI Taxonomy" id="74873"/>
    <lineage>
        <taxon>Eukaryota</taxon>
        <taxon>Metazoa</taxon>
        <taxon>Ecdysozoa</taxon>
        <taxon>Arthropoda</taxon>
        <taxon>Hexapoda</taxon>
        <taxon>Insecta</taxon>
        <taxon>Pterygota</taxon>
        <taxon>Neoptera</taxon>
        <taxon>Endopterygota</taxon>
        <taxon>Diptera</taxon>
        <taxon>Nematocera</taxon>
        <taxon>Culicoidea</taxon>
        <taxon>Culicidae</taxon>
        <taxon>Anophelinae</taxon>
        <taxon>Anopheles</taxon>
    </lineage>
</organism>
<reference evidence="2" key="2">
    <citation type="submission" date="2020-05" db="UniProtKB">
        <authorList>
            <consortium name="EnsemblMetazoa"/>
        </authorList>
    </citation>
    <scope>IDENTIFICATION</scope>
</reference>
<name>A0A084W959_ANOSI</name>
<dbReference type="GO" id="GO:0016301">
    <property type="term" value="F:kinase activity"/>
    <property type="evidence" value="ECO:0007669"/>
    <property type="project" value="UniProtKB-KW"/>
</dbReference>
<dbReference type="EnsemblMetazoa" id="ASIC014754-RA">
    <property type="protein sequence ID" value="ASIC014754-PA"/>
    <property type="gene ID" value="ASIC014754"/>
</dbReference>
<evidence type="ECO:0000313" key="1">
    <source>
        <dbReference type="EMBL" id="KFB46753.1"/>
    </source>
</evidence>
<evidence type="ECO:0000313" key="3">
    <source>
        <dbReference type="Proteomes" id="UP000030765"/>
    </source>
</evidence>
<proteinExistence type="predicted"/>
<protein>
    <submittedName>
        <fullName evidence="1 2">Serine/threonine kinase</fullName>
    </submittedName>
</protein>
<gene>
    <name evidence="1" type="ORF">ZHAS_00014754</name>
</gene>
<evidence type="ECO:0000313" key="2">
    <source>
        <dbReference type="EnsemblMetazoa" id="ASIC014754-PA"/>
    </source>
</evidence>
<accession>A0A084W959</accession>
<keyword evidence="3" id="KW-1185">Reference proteome</keyword>
<sequence>MEVFHSPVADIATFRCRCFYRWEARLHLTPFDLVPTTSPGSTLHSPFEVMMLECWHTISSHRRSARSHSSIDRLRTIVYGRNTIDTHEQPTTTTKR</sequence>
<reference evidence="1 3" key="1">
    <citation type="journal article" date="2014" name="BMC Genomics">
        <title>Genome sequence of Anopheles sinensis provides insight into genetics basis of mosquito competence for malaria parasites.</title>
        <authorList>
            <person name="Zhou D."/>
            <person name="Zhang D."/>
            <person name="Ding G."/>
            <person name="Shi L."/>
            <person name="Hou Q."/>
            <person name="Ye Y."/>
            <person name="Xu Y."/>
            <person name="Zhou H."/>
            <person name="Xiong C."/>
            <person name="Li S."/>
            <person name="Yu J."/>
            <person name="Hong S."/>
            <person name="Yu X."/>
            <person name="Zou P."/>
            <person name="Chen C."/>
            <person name="Chang X."/>
            <person name="Wang W."/>
            <person name="Lv Y."/>
            <person name="Sun Y."/>
            <person name="Ma L."/>
            <person name="Shen B."/>
            <person name="Zhu C."/>
        </authorList>
    </citation>
    <scope>NUCLEOTIDE SEQUENCE [LARGE SCALE GENOMIC DNA]</scope>
</reference>
<dbReference type="Proteomes" id="UP000030765">
    <property type="component" value="Unassembled WGS sequence"/>
</dbReference>
<dbReference type="EMBL" id="KE525321">
    <property type="protein sequence ID" value="KFB46753.1"/>
    <property type="molecule type" value="Genomic_DNA"/>
</dbReference>
<dbReference type="VEuPathDB" id="VectorBase:ASIC014754"/>
<keyword evidence="1" id="KW-0808">Transferase</keyword>
<dbReference type="AlphaFoldDB" id="A0A084W959"/>
<keyword evidence="1" id="KW-0418">Kinase</keyword>